<sequence>MKSSRGNQHSSHEERTDTRRVNIQSLGSQNPRSTEDNPLPGTAKSEADLSRTSAAETIKRRRDRGSLRSYDILGDMDEFEKEFESTLPLPPPPLPPPDKDTYDLEILPEDVREAVLLAPDNGVAVLDAYEAILQERAEARQ</sequence>
<feature type="region of interest" description="Disordered" evidence="1">
    <location>
        <begin position="1"/>
        <end position="69"/>
    </location>
</feature>
<dbReference type="AlphaFoldDB" id="A0A061R774"/>
<feature type="non-terminal residue" evidence="2">
    <location>
        <position position="141"/>
    </location>
</feature>
<protein>
    <submittedName>
        <fullName evidence="2">Uncharacterized protein</fullName>
    </submittedName>
</protein>
<name>A0A061R774_9CHLO</name>
<organism evidence="2">
    <name type="scientific">Tetraselmis sp. GSL018</name>
    <dbReference type="NCBI Taxonomy" id="582737"/>
    <lineage>
        <taxon>Eukaryota</taxon>
        <taxon>Viridiplantae</taxon>
        <taxon>Chlorophyta</taxon>
        <taxon>core chlorophytes</taxon>
        <taxon>Chlorodendrophyceae</taxon>
        <taxon>Chlorodendrales</taxon>
        <taxon>Chlorodendraceae</taxon>
        <taxon>Tetraselmis</taxon>
    </lineage>
</organism>
<gene>
    <name evidence="2" type="ORF">TSPGSL018_7957</name>
</gene>
<feature type="compositionally biased region" description="Polar residues" evidence="1">
    <location>
        <begin position="21"/>
        <end position="32"/>
    </location>
</feature>
<evidence type="ECO:0000256" key="1">
    <source>
        <dbReference type="SAM" id="MobiDB-lite"/>
    </source>
</evidence>
<feature type="compositionally biased region" description="Basic and acidic residues" evidence="1">
    <location>
        <begin position="10"/>
        <end position="20"/>
    </location>
</feature>
<proteinExistence type="predicted"/>
<reference evidence="2" key="1">
    <citation type="submission" date="2014-05" db="EMBL/GenBank/DDBJ databases">
        <title>The transcriptome of the halophilic microalga Tetraselmis sp. GSL018 isolated from the Great Salt Lake, Utah.</title>
        <authorList>
            <person name="Jinkerson R.E."/>
            <person name="D'Adamo S."/>
            <person name="Posewitz M.C."/>
        </authorList>
    </citation>
    <scope>NUCLEOTIDE SEQUENCE</scope>
    <source>
        <strain evidence="2">GSL018</strain>
    </source>
</reference>
<dbReference type="EMBL" id="GBEZ01017574">
    <property type="protein sequence ID" value="JAC68772.1"/>
    <property type="molecule type" value="Transcribed_RNA"/>
</dbReference>
<evidence type="ECO:0000313" key="2">
    <source>
        <dbReference type="EMBL" id="JAC68772.1"/>
    </source>
</evidence>
<accession>A0A061R774</accession>